<proteinExistence type="inferred from homology"/>
<dbReference type="EMBL" id="VAHF01000004">
    <property type="protein sequence ID" value="TXG63676.1"/>
    <property type="molecule type" value="Genomic_DNA"/>
</dbReference>
<dbReference type="PANTHER" id="PTHR16288">
    <property type="entry name" value="WD40 REPEAT PROTEIN 4"/>
    <property type="match status" value="1"/>
</dbReference>
<dbReference type="Pfam" id="PF01344">
    <property type="entry name" value="Kelch_1"/>
    <property type="match status" value="2"/>
</dbReference>
<evidence type="ECO:0000256" key="1">
    <source>
        <dbReference type="ARBA" id="ARBA00004123"/>
    </source>
</evidence>
<dbReference type="Proteomes" id="UP000323000">
    <property type="component" value="Chromosome 4"/>
</dbReference>
<dbReference type="SMART" id="SM00320">
    <property type="entry name" value="WD40"/>
    <property type="match status" value="4"/>
</dbReference>
<dbReference type="Pfam" id="PF00400">
    <property type="entry name" value="WD40"/>
    <property type="match status" value="3"/>
</dbReference>
<dbReference type="FunFam" id="2.130.10.10:FF:001350">
    <property type="entry name" value="tRNA (guanine-N(7)-)-methyltransferase non-catalytic subunit"/>
    <property type="match status" value="1"/>
</dbReference>
<keyword evidence="2 6" id="KW-0853">WD repeat</keyword>
<evidence type="ECO:0000256" key="7">
    <source>
        <dbReference type="PROSITE-ProRule" id="PRU00221"/>
    </source>
</evidence>
<evidence type="ECO:0000256" key="4">
    <source>
        <dbReference type="ARBA" id="ARBA00022737"/>
    </source>
</evidence>
<evidence type="ECO:0000256" key="5">
    <source>
        <dbReference type="ARBA" id="ARBA00023242"/>
    </source>
</evidence>
<comment type="caution">
    <text evidence="9">The sequence shown here is derived from an EMBL/GenBank/DDBJ whole genome shotgun (WGS) entry which is preliminary data.</text>
</comment>
<dbReference type="AlphaFoldDB" id="A0A5C7I515"/>
<comment type="function">
    <text evidence="6">Required for the formation of N(7)-methylguanine at position 46 (m7G46) in tRNA. In the complex, it is required to stabilize and induce conformational changes of the catalytic subunit.</text>
</comment>
<feature type="repeat" description="WD" evidence="7">
    <location>
        <begin position="508"/>
        <end position="549"/>
    </location>
</feature>
<dbReference type="InterPro" id="IPR001680">
    <property type="entry name" value="WD40_rpt"/>
</dbReference>
<dbReference type="CDD" id="cd22152">
    <property type="entry name" value="F-box_AtAFR-like"/>
    <property type="match status" value="1"/>
</dbReference>
<keyword evidence="5 6" id="KW-0539">Nucleus</keyword>
<dbReference type="UniPathway" id="UPA00989"/>
<dbReference type="InterPro" id="IPR006652">
    <property type="entry name" value="Kelch_1"/>
</dbReference>
<dbReference type="InterPro" id="IPR015943">
    <property type="entry name" value="WD40/YVTN_repeat-like_dom_sf"/>
</dbReference>
<dbReference type="HAMAP" id="MF_03056">
    <property type="entry name" value="TRM82"/>
    <property type="match status" value="1"/>
</dbReference>
<dbReference type="GO" id="GO:0106004">
    <property type="term" value="P:tRNA (guanine-N7)-methylation"/>
    <property type="evidence" value="ECO:0007669"/>
    <property type="project" value="UniProtKB-UniRule"/>
</dbReference>
<evidence type="ECO:0000256" key="2">
    <source>
        <dbReference type="ARBA" id="ARBA00022574"/>
    </source>
</evidence>
<dbReference type="PROSITE" id="PS50082">
    <property type="entry name" value="WD_REPEATS_2"/>
    <property type="match status" value="2"/>
</dbReference>
<comment type="pathway">
    <text evidence="6">tRNA modification; N(7)-methylguanine-tRNA biosynthesis.</text>
</comment>
<dbReference type="InterPro" id="IPR015915">
    <property type="entry name" value="Kelch-typ_b-propeller"/>
</dbReference>
<protein>
    <recommendedName>
        <fullName evidence="6">tRNA (guanine-N(7)-)-methyltransferase non-catalytic subunit</fullName>
    </recommendedName>
    <alternativeName>
        <fullName evidence="6">WD repeat-containing protein 4 homolog</fullName>
    </alternativeName>
</protein>
<dbReference type="InterPro" id="IPR028884">
    <property type="entry name" value="Trm82"/>
</dbReference>
<evidence type="ECO:0000313" key="9">
    <source>
        <dbReference type="EMBL" id="TXG63676.1"/>
    </source>
</evidence>
<dbReference type="PANTHER" id="PTHR16288:SF0">
    <property type="entry name" value="TRNA (GUANINE-N(7)-)-METHYLTRANSFERASE NON-CATALYTIC SUBUNIT WDR4"/>
    <property type="match status" value="1"/>
</dbReference>
<dbReference type="PROSITE" id="PS00678">
    <property type="entry name" value="WD_REPEATS_1"/>
    <property type="match status" value="1"/>
</dbReference>
<dbReference type="SMART" id="SM00612">
    <property type="entry name" value="Kelch"/>
    <property type="match status" value="2"/>
</dbReference>
<dbReference type="Gene3D" id="2.120.10.80">
    <property type="entry name" value="Kelch-type beta propeller"/>
    <property type="match status" value="1"/>
</dbReference>
<dbReference type="GO" id="GO:0043527">
    <property type="term" value="C:tRNA methyltransferase complex"/>
    <property type="evidence" value="ECO:0007669"/>
    <property type="project" value="TreeGrafter"/>
</dbReference>
<evidence type="ECO:0000256" key="6">
    <source>
        <dbReference type="HAMAP-Rule" id="MF_03056"/>
    </source>
</evidence>
<feature type="domain" description="F-box" evidence="8">
    <location>
        <begin position="122"/>
        <end position="162"/>
    </location>
</feature>
<evidence type="ECO:0000313" key="10">
    <source>
        <dbReference type="Proteomes" id="UP000323000"/>
    </source>
</evidence>
<dbReference type="PROSITE" id="PS50294">
    <property type="entry name" value="WD_REPEATS_REGION"/>
    <property type="match status" value="2"/>
</dbReference>
<comment type="subunit">
    <text evidence="6">Forms a heterodimer with the catalytic subunit.</text>
</comment>
<gene>
    <name evidence="9" type="ORF">EZV62_010670</name>
</gene>
<evidence type="ECO:0000256" key="3">
    <source>
        <dbReference type="ARBA" id="ARBA00022694"/>
    </source>
</evidence>
<name>A0A5C7I515_9ROSI</name>
<dbReference type="SUPFAM" id="SSF50978">
    <property type="entry name" value="WD40 repeat-like"/>
    <property type="match status" value="1"/>
</dbReference>
<evidence type="ECO:0000259" key="8">
    <source>
        <dbReference type="SMART" id="SM00256"/>
    </source>
</evidence>
<keyword evidence="3 6" id="KW-0819">tRNA processing</keyword>
<feature type="repeat" description="WD" evidence="7">
    <location>
        <begin position="648"/>
        <end position="693"/>
    </location>
</feature>
<dbReference type="InterPro" id="IPR019775">
    <property type="entry name" value="WD40_repeat_CS"/>
</dbReference>
<dbReference type="FunFam" id="2.130.10.10:FF:001042">
    <property type="entry name" value="tRNA (guanine-N(7)-)-methyltransferase non-catalytic subunit"/>
    <property type="match status" value="1"/>
</dbReference>
<dbReference type="GO" id="GO:0005634">
    <property type="term" value="C:nucleus"/>
    <property type="evidence" value="ECO:0007669"/>
    <property type="project" value="UniProtKB-SubCell"/>
</dbReference>
<reference evidence="10" key="1">
    <citation type="journal article" date="2019" name="Gigascience">
        <title>De novo genome assembly of the endangered Acer yangbiense, a plant species with extremely small populations endemic to Yunnan Province, China.</title>
        <authorList>
            <person name="Yang J."/>
            <person name="Wariss H.M."/>
            <person name="Tao L."/>
            <person name="Zhang R."/>
            <person name="Yun Q."/>
            <person name="Hollingsworth P."/>
            <person name="Dao Z."/>
            <person name="Luo G."/>
            <person name="Guo H."/>
            <person name="Ma Y."/>
            <person name="Sun W."/>
        </authorList>
    </citation>
    <scope>NUCLEOTIDE SEQUENCE [LARGE SCALE GENOMIC DNA]</scope>
    <source>
        <strain evidence="10">cv. Malutang</strain>
    </source>
</reference>
<dbReference type="SMART" id="SM00256">
    <property type="entry name" value="FBOX"/>
    <property type="match status" value="1"/>
</dbReference>
<keyword evidence="4 6" id="KW-0677">Repeat</keyword>
<organism evidence="9 10">
    <name type="scientific">Acer yangbiense</name>
    <dbReference type="NCBI Taxonomy" id="1000413"/>
    <lineage>
        <taxon>Eukaryota</taxon>
        <taxon>Viridiplantae</taxon>
        <taxon>Streptophyta</taxon>
        <taxon>Embryophyta</taxon>
        <taxon>Tracheophyta</taxon>
        <taxon>Spermatophyta</taxon>
        <taxon>Magnoliopsida</taxon>
        <taxon>eudicotyledons</taxon>
        <taxon>Gunneridae</taxon>
        <taxon>Pentapetalae</taxon>
        <taxon>rosids</taxon>
        <taxon>malvids</taxon>
        <taxon>Sapindales</taxon>
        <taxon>Sapindaceae</taxon>
        <taxon>Hippocastanoideae</taxon>
        <taxon>Acereae</taxon>
        <taxon>Acer</taxon>
    </lineage>
</organism>
<accession>A0A5C7I515</accession>
<keyword evidence="10" id="KW-1185">Reference proteome</keyword>
<comment type="subcellular location">
    <subcellularLocation>
        <location evidence="1 6">Nucleus</location>
    </subcellularLocation>
</comment>
<dbReference type="Pfam" id="PF00646">
    <property type="entry name" value="F-box"/>
    <property type="match status" value="1"/>
</dbReference>
<comment type="similarity">
    <text evidence="6">Belongs to the WD repeat TRM82 family.</text>
</comment>
<dbReference type="OrthoDB" id="339900at2759"/>
<sequence>MRWSSISNDGGAMEELHRSSFIVPPSLMEKIFSISDKWNSCITPSFQMKHEWKRASIFEDSISKKWNYCITPPFQMKHEWKHASIFEDGIMLNLEQFSFIYDKESSEIDATVISMSGLIEGLPDAVALRCLARVPFYLHPQLELVSRSWRAAIRSRELFKARQEVGSSEELLCVCAFDPENFWQLYDPLRDRWITLPILPSKIRHLAHFGVVSTAGKLFVLGGGSDAVDPLTGDQDGSFATNEVWSYDPVIRQWSPRASMLVPRAMFACCALNGKIVVAGGFTTCRKSISQAEMYDAEKDVWVPIPDLHRSHNSACTGIVIGEKVHVLHKGLSTVQVLDHKGCGWTVEDYGWLQGPMAVVQGAIFVMSHGLIIKQDREVRKVVVSASSDFRRRRIGFAMIGLGDDIFVIGGVISPEGWNWDIKPMSDVDVLTIGAERPTWRQASPMTRQKMEDNQIEEGEKNTNVEVAPALISVHPTQNSVAVAVGSDLRVYDLLGDCVVSLVDDSGATSHKDSIRAIRYGANGKLFVSAGDDKVVKIWSAESWQCICTVSSEKRVSAVAISNDGQHVCFADKFGVVWVVDLHGIDGSEASVSKTAAPLLAHYCSIITGLEFSPDGQYVVSADRDFKIRVTIFPKKPLDGAHEIQSFCLGHTEFVSCLAFVITLDYPQGFLVSGSGDSTVRLWDITSGSLLDTCEVDAKVSHLMSSFFEVPDDNITDLTLAGHLESNGSDEGYSTVTDLCAIPDTTLVAAAIQRQVSDLQGVMLLSCNLSTKTLSIAKVISINFIPTSLASSSCTGLLWMVTGVSNLPGFDCPSVSRVKVISGFNKSSLDSIEHEPDALEDNDIPGGTKLLEKLQGSVTVDEKVFTAAAEALKAAMCNLLIKKQYSVEKREFRKRTRNDRKTKQ</sequence>
<dbReference type="InterPro" id="IPR001810">
    <property type="entry name" value="F-box_dom"/>
</dbReference>
<dbReference type="SUPFAM" id="SSF117281">
    <property type="entry name" value="Kelch motif"/>
    <property type="match status" value="1"/>
</dbReference>
<dbReference type="InterPro" id="IPR036322">
    <property type="entry name" value="WD40_repeat_dom_sf"/>
</dbReference>
<dbReference type="Gene3D" id="2.130.10.10">
    <property type="entry name" value="YVTN repeat-like/Quinoprotein amine dehydrogenase"/>
    <property type="match status" value="1"/>
</dbReference>
<dbReference type="GO" id="GO:0005829">
    <property type="term" value="C:cytosol"/>
    <property type="evidence" value="ECO:0007669"/>
    <property type="project" value="TreeGrafter"/>
</dbReference>